<feature type="region of interest" description="Disordered" evidence="1">
    <location>
        <begin position="71"/>
        <end position="104"/>
    </location>
</feature>
<evidence type="ECO:0000313" key="3">
    <source>
        <dbReference type="Proteomes" id="UP001497644"/>
    </source>
</evidence>
<feature type="compositionally biased region" description="Polar residues" evidence="1">
    <location>
        <begin position="80"/>
        <end position="92"/>
    </location>
</feature>
<evidence type="ECO:0000256" key="1">
    <source>
        <dbReference type="SAM" id="MobiDB-lite"/>
    </source>
</evidence>
<organism evidence="2 3">
    <name type="scientific">Lasius platythorax</name>
    <dbReference type="NCBI Taxonomy" id="488582"/>
    <lineage>
        <taxon>Eukaryota</taxon>
        <taxon>Metazoa</taxon>
        <taxon>Ecdysozoa</taxon>
        <taxon>Arthropoda</taxon>
        <taxon>Hexapoda</taxon>
        <taxon>Insecta</taxon>
        <taxon>Pterygota</taxon>
        <taxon>Neoptera</taxon>
        <taxon>Endopterygota</taxon>
        <taxon>Hymenoptera</taxon>
        <taxon>Apocrita</taxon>
        <taxon>Aculeata</taxon>
        <taxon>Formicoidea</taxon>
        <taxon>Formicidae</taxon>
        <taxon>Formicinae</taxon>
        <taxon>Lasius</taxon>
        <taxon>Lasius</taxon>
    </lineage>
</organism>
<accession>A0AAV2NRW3</accession>
<evidence type="ECO:0000313" key="2">
    <source>
        <dbReference type="EMBL" id="CAL1682982.1"/>
    </source>
</evidence>
<proteinExistence type="predicted"/>
<keyword evidence="3" id="KW-1185">Reference proteome</keyword>
<protein>
    <submittedName>
        <fullName evidence="2">Uncharacterized protein</fullName>
    </submittedName>
</protein>
<name>A0AAV2NRW3_9HYME</name>
<dbReference type="AlphaFoldDB" id="A0AAV2NRW3"/>
<dbReference type="Proteomes" id="UP001497644">
    <property type="component" value="Chromosome 4"/>
</dbReference>
<gene>
    <name evidence="2" type="ORF">LPLAT_LOCUS8810</name>
</gene>
<dbReference type="EMBL" id="OZ034827">
    <property type="protein sequence ID" value="CAL1682982.1"/>
    <property type="molecule type" value="Genomic_DNA"/>
</dbReference>
<sequence length="104" mass="12053">MRGIPLRKTFALRSARRGGRVRLVVHCERCSVAGGQGLTYRRCERSERRSFRQVNRSRKVTWRVTRWSQMMQPQKPCQRARSSPVQVLSSGRSPRHYVAAGDEP</sequence>
<reference evidence="2" key="1">
    <citation type="submission" date="2024-04" db="EMBL/GenBank/DDBJ databases">
        <authorList>
            <consortium name="Molecular Ecology Group"/>
        </authorList>
    </citation>
    <scope>NUCLEOTIDE SEQUENCE</scope>
</reference>